<proteinExistence type="predicted"/>
<dbReference type="RefSeq" id="WP_108901372.1">
    <property type="nucleotide sequence ID" value="NZ_CP029185.2"/>
</dbReference>
<dbReference type="AlphaFoldDB" id="A0A2Y9U0G9"/>
<reference evidence="1 2" key="1">
    <citation type="journal article" date="2019" name="Int. J. Syst. Evol. Microbiol.">
        <title>Limnobaculum parvum gen. nov., sp. nov., isolated from a freshwater lake.</title>
        <authorList>
            <person name="Baek C."/>
            <person name="Shin S.K."/>
            <person name="Yi H."/>
        </authorList>
    </citation>
    <scope>NUCLEOTIDE SEQUENCE [LARGE SCALE GENOMIC DNA]</scope>
    <source>
        <strain evidence="1 2">HYN0051</strain>
    </source>
</reference>
<dbReference type="KEGG" id="lpv:HYN51_12650"/>
<keyword evidence="2" id="KW-1185">Reference proteome</keyword>
<accession>A0A2Y9U0G9</accession>
<name>A0A2Y9U0G9_9GAMM</name>
<organism evidence="1 2">
    <name type="scientific">Limnobaculum parvum</name>
    <dbReference type="NCBI Taxonomy" id="2172103"/>
    <lineage>
        <taxon>Bacteria</taxon>
        <taxon>Pseudomonadati</taxon>
        <taxon>Pseudomonadota</taxon>
        <taxon>Gammaproteobacteria</taxon>
        <taxon>Enterobacterales</taxon>
        <taxon>Budviciaceae</taxon>
        <taxon>Limnobaculum</taxon>
    </lineage>
</organism>
<gene>
    <name evidence="1" type="ORF">HYN51_12650</name>
</gene>
<protein>
    <submittedName>
        <fullName evidence="1">Uncharacterized protein</fullName>
    </submittedName>
</protein>
<evidence type="ECO:0000313" key="2">
    <source>
        <dbReference type="Proteomes" id="UP000244908"/>
    </source>
</evidence>
<evidence type="ECO:0000313" key="1">
    <source>
        <dbReference type="EMBL" id="AWH89322.1"/>
    </source>
</evidence>
<dbReference type="OrthoDB" id="6627395at2"/>
<sequence>MRELHNHEVEEVSGAGFIIDAGAALGTGIGAVVDAATKGNTATAAGTKLGAGIGQVVEASISVFGSFLKNISSLFARK</sequence>
<dbReference type="Proteomes" id="UP000244908">
    <property type="component" value="Chromosome"/>
</dbReference>
<dbReference type="EMBL" id="CP029185">
    <property type="protein sequence ID" value="AWH89322.1"/>
    <property type="molecule type" value="Genomic_DNA"/>
</dbReference>